<accession>A0A0F3IUT1</accession>
<name>A0A0F3IUT1_9PROT</name>
<dbReference type="InterPro" id="IPR002925">
    <property type="entry name" value="Dienelactn_hydro"/>
</dbReference>
<dbReference type="Pfam" id="PF01738">
    <property type="entry name" value="DLH"/>
    <property type="match status" value="1"/>
</dbReference>
<evidence type="ECO:0000259" key="1">
    <source>
        <dbReference type="Pfam" id="PF01738"/>
    </source>
</evidence>
<dbReference type="AlphaFoldDB" id="A0A0F3IUT1"/>
<organism evidence="2 3">
    <name type="scientific">Elstera litoralis</name>
    <dbReference type="NCBI Taxonomy" id="552518"/>
    <lineage>
        <taxon>Bacteria</taxon>
        <taxon>Pseudomonadati</taxon>
        <taxon>Pseudomonadota</taxon>
        <taxon>Alphaproteobacteria</taxon>
        <taxon>Rhodospirillales</taxon>
        <taxon>Rhodospirillaceae</taxon>
        <taxon>Elstera</taxon>
    </lineage>
</organism>
<dbReference type="SUPFAM" id="SSF53474">
    <property type="entry name" value="alpha/beta-Hydrolases"/>
    <property type="match status" value="1"/>
</dbReference>
<dbReference type="PANTHER" id="PTHR46623:SF6">
    <property type="entry name" value="ALPHA_BETA-HYDROLASES SUPERFAMILY PROTEIN"/>
    <property type="match status" value="1"/>
</dbReference>
<dbReference type="EMBL" id="LAJY01000103">
    <property type="protein sequence ID" value="KJV10382.1"/>
    <property type="molecule type" value="Genomic_DNA"/>
</dbReference>
<dbReference type="GO" id="GO:0016787">
    <property type="term" value="F:hydrolase activity"/>
    <property type="evidence" value="ECO:0007669"/>
    <property type="project" value="InterPro"/>
</dbReference>
<proteinExistence type="predicted"/>
<reference evidence="2 3" key="1">
    <citation type="submission" date="2015-03" db="EMBL/GenBank/DDBJ databases">
        <title>Draft genome sequence of Elstera litoralis.</title>
        <authorList>
            <person name="Rahalkar M.C."/>
            <person name="Dhakephalkar P.K."/>
            <person name="Pore S.D."/>
            <person name="Arora P."/>
            <person name="Kapse N.G."/>
            <person name="Pandit P.S."/>
        </authorList>
    </citation>
    <scope>NUCLEOTIDE SEQUENCE [LARGE SCALE GENOMIC DNA]</scope>
    <source>
        <strain evidence="2 3">Dia-1</strain>
    </source>
</reference>
<evidence type="ECO:0000313" key="2">
    <source>
        <dbReference type="EMBL" id="KJV10382.1"/>
    </source>
</evidence>
<feature type="domain" description="Dienelactone hydrolase" evidence="1">
    <location>
        <begin position="15"/>
        <end position="227"/>
    </location>
</feature>
<dbReference type="Gene3D" id="3.40.50.1820">
    <property type="entry name" value="alpha/beta hydrolase"/>
    <property type="match status" value="1"/>
</dbReference>
<protein>
    <submittedName>
        <fullName evidence="2">Carboxymethylenebutenolidase</fullName>
    </submittedName>
</protein>
<dbReference type="PATRIC" id="fig|552518.3.peg.83"/>
<comment type="caution">
    <text evidence="2">The sequence shown here is derived from an EMBL/GenBank/DDBJ whole genome shotgun (WGS) entry which is preliminary data.</text>
</comment>
<keyword evidence="3" id="KW-1185">Reference proteome</keyword>
<dbReference type="OrthoDB" id="9771666at2"/>
<dbReference type="PANTHER" id="PTHR46623">
    <property type="entry name" value="CARBOXYMETHYLENEBUTENOLIDASE-RELATED"/>
    <property type="match status" value="1"/>
</dbReference>
<gene>
    <name evidence="2" type="ORF">VZ95_05295</name>
</gene>
<sequence length="231" mass="24376">MPGTVTITTPAGETFSAYEVKPEGTPKAGLVLIQEIFGVNQVMRDLAADFAAQGYHVLVPDLFWRQEPGVDITDKSEADWQKAFALLNGFDQAKGVADIQATITHLRGLGVGKVGAVGYCLGGRLAVMSVIGTDIDASVSYYGIGLAALVPEFDKIEVPLLAHIAELDKFVPAAERDEVLAAWAGRPGITAHVYAGQDHAFARVGGEHYSADAANLANTRTADFLHAALAA</sequence>
<evidence type="ECO:0000313" key="3">
    <source>
        <dbReference type="Proteomes" id="UP000033774"/>
    </source>
</evidence>
<dbReference type="RefSeq" id="WP_045774939.1">
    <property type="nucleotide sequence ID" value="NZ_LAJY01000103.1"/>
</dbReference>
<dbReference type="InterPro" id="IPR051049">
    <property type="entry name" value="Dienelactone_hydrolase-like"/>
</dbReference>
<dbReference type="Proteomes" id="UP000033774">
    <property type="component" value="Unassembled WGS sequence"/>
</dbReference>
<dbReference type="InterPro" id="IPR029058">
    <property type="entry name" value="AB_hydrolase_fold"/>
</dbReference>